<feature type="transmembrane region" description="Helical" evidence="7">
    <location>
        <begin position="341"/>
        <end position="360"/>
    </location>
</feature>
<feature type="transmembrane region" description="Helical" evidence="7">
    <location>
        <begin position="16"/>
        <end position="36"/>
    </location>
</feature>
<feature type="transmembrane region" description="Helical" evidence="7">
    <location>
        <begin position="313"/>
        <end position="334"/>
    </location>
</feature>
<evidence type="ECO:0000256" key="5">
    <source>
        <dbReference type="ARBA" id="ARBA00022989"/>
    </source>
</evidence>
<dbReference type="GO" id="GO:0005886">
    <property type="term" value="C:plasma membrane"/>
    <property type="evidence" value="ECO:0007669"/>
    <property type="project" value="UniProtKB-SubCell"/>
</dbReference>
<feature type="transmembrane region" description="Helical" evidence="7">
    <location>
        <begin position="213"/>
        <end position="233"/>
    </location>
</feature>
<feature type="transmembrane region" description="Helical" evidence="7">
    <location>
        <begin position="107"/>
        <end position="129"/>
    </location>
</feature>
<dbReference type="InterPro" id="IPR011701">
    <property type="entry name" value="MFS"/>
</dbReference>
<name>A0A1G7SU31_9FLAO</name>
<dbReference type="AlphaFoldDB" id="A0A1G7SU31"/>
<dbReference type="EMBL" id="FNBH01000003">
    <property type="protein sequence ID" value="SDG25949.1"/>
    <property type="molecule type" value="Genomic_DNA"/>
</dbReference>
<dbReference type="Gene3D" id="1.20.1250.20">
    <property type="entry name" value="MFS general substrate transporter like domains"/>
    <property type="match status" value="1"/>
</dbReference>
<keyword evidence="9" id="KW-1185">Reference proteome</keyword>
<accession>A0A1G7SU31</accession>
<dbReference type="Pfam" id="PF07690">
    <property type="entry name" value="MFS_1"/>
    <property type="match status" value="1"/>
</dbReference>
<reference evidence="9" key="1">
    <citation type="submission" date="2016-10" db="EMBL/GenBank/DDBJ databases">
        <authorList>
            <person name="Varghese N."/>
            <person name="Submissions S."/>
        </authorList>
    </citation>
    <scope>NUCLEOTIDE SEQUENCE [LARGE SCALE GENOMIC DNA]</scope>
    <source>
        <strain evidence="9">DSM 19684</strain>
    </source>
</reference>
<dbReference type="OrthoDB" id="622032at2"/>
<proteinExistence type="predicted"/>
<keyword evidence="4 7" id="KW-0812">Transmembrane</keyword>
<evidence type="ECO:0000256" key="3">
    <source>
        <dbReference type="ARBA" id="ARBA00022475"/>
    </source>
</evidence>
<dbReference type="Proteomes" id="UP000199203">
    <property type="component" value="Unassembled WGS sequence"/>
</dbReference>
<feature type="transmembrane region" description="Helical" evidence="7">
    <location>
        <begin position="372"/>
        <end position="394"/>
    </location>
</feature>
<feature type="transmembrane region" description="Helical" evidence="7">
    <location>
        <begin position="141"/>
        <end position="162"/>
    </location>
</feature>
<feature type="transmembrane region" description="Helical" evidence="7">
    <location>
        <begin position="494"/>
        <end position="515"/>
    </location>
</feature>
<keyword evidence="2" id="KW-0813">Transport</keyword>
<feature type="transmembrane region" description="Helical" evidence="7">
    <location>
        <begin position="401"/>
        <end position="423"/>
    </location>
</feature>
<evidence type="ECO:0000313" key="9">
    <source>
        <dbReference type="Proteomes" id="UP000199203"/>
    </source>
</evidence>
<evidence type="ECO:0000313" key="8">
    <source>
        <dbReference type="EMBL" id="SDG25949.1"/>
    </source>
</evidence>
<dbReference type="InterPro" id="IPR036259">
    <property type="entry name" value="MFS_trans_sf"/>
</dbReference>
<dbReference type="GO" id="GO:0022857">
    <property type="term" value="F:transmembrane transporter activity"/>
    <property type="evidence" value="ECO:0007669"/>
    <property type="project" value="InterPro"/>
</dbReference>
<evidence type="ECO:0000256" key="1">
    <source>
        <dbReference type="ARBA" id="ARBA00004651"/>
    </source>
</evidence>
<dbReference type="STRING" id="454006.SAMN05421825_3066"/>
<evidence type="ECO:0000256" key="6">
    <source>
        <dbReference type="ARBA" id="ARBA00023136"/>
    </source>
</evidence>
<feature type="transmembrane region" description="Helical" evidence="7">
    <location>
        <begin position="239"/>
        <end position="257"/>
    </location>
</feature>
<feature type="transmembrane region" description="Helical" evidence="7">
    <location>
        <begin position="84"/>
        <end position="101"/>
    </location>
</feature>
<protein>
    <submittedName>
        <fullName evidence="8">Major Facilitator Superfamily protein</fullName>
    </submittedName>
</protein>
<evidence type="ECO:0000256" key="4">
    <source>
        <dbReference type="ARBA" id="ARBA00022692"/>
    </source>
</evidence>
<dbReference type="SUPFAM" id="SSF103473">
    <property type="entry name" value="MFS general substrate transporter"/>
    <property type="match status" value="1"/>
</dbReference>
<feature type="transmembrane region" description="Helical" evidence="7">
    <location>
        <begin position="174"/>
        <end position="193"/>
    </location>
</feature>
<evidence type="ECO:0000256" key="7">
    <source>
        <dbReference type="SAM" id="Phobius"/>
    </source>
</evidence>
<organism evidence="8 9">
    <name type="scientific">Epilithonimonas hungarica</name>
    <dbReference type="NCBI Taxonomy" id="454006"/>
    <lineage>
        <taxon>Bacteria</taxon>
        <taxon>Pseudomonadati</taxon>
        <taxon>Bacteroidota</taxon>
        <taxon>Flavobacteriia</taxon>
        <taxon>Flavobacteriales</taxon>
        <taxon>Weeksellaceae</taxon>
        <taxon>Chryseobacterium group</taxon>
        <taxon>Epilithonimonas</taxon>
    </lineage>
</organism>
<keyword evidence="3" id="KW-1003">Cell membrane</keyword>
<keyword evidence="5 7" id="KW-1133">Transmembrane helix</keyword>
<comment type="subcellular location">
    <subcellularLocation>
        <location evidence="1">Cell membrane</location>
        <topology evidence="1">Multi-pass membrane protein</topology>
    </subcellularLocation>
</comment>
<evidence type="ECO:0000256" key="2">
    <source>
        <dbReference type="ARBA" id="ARBA00022448"/>
    </source>
</evidence>
<dbReference type="PANTHER" id="PTHR42718">
    <property type="entry name" value="MAJOR FACILITATOR SUPERFAMILY MULTIDRUG TRANSPORTER MFSC"/>
    <property type="match status" value="1"/>
</dbReference>
<keyword evidence="6 7" id="KW-0472">Membrane</keyword>
<feature type="transmembrane region" description="Helical" evidence="7">
    <location>
        <begin position="277"/>
        <end position="301"/>
    </location>
</feature>
<feature type="transmembrane region" description="Helical" evidence="7">
    <location>
        <begin position="56"/>
        <end position="72"/>
    </location>
</feature>
<dbReference type="RefSeq" id="WP_089874286.1">
    <property type="nucleotide sequence ID" value="NZ_FNBH01000003.1"/>
</dbReference>
<dbReference type="PANTHER" id="PTHR42718:SF46">
    <property type="entry name" value="BLR6921 PROTEIN"/>
    <property type="match status" value="1"/>
</dbReference>
<gene>
    <name evidence="8" type="ORF">SAMN05421825_3066</name>
</gene>
<sequence>MQAHQIPIFKSWVPEWVARGILFLILLTSAIGFALYANNPESIQSFYGVEPNDVQFSIVLMYASIASFLALDFRTVKYFTTRRYLLTGLFINAVCYIICFYTKNWELFLLCRFILGISCALITSIVLNLIFPRIHSSRARVIAYTIFYSGLQMISPLCGIYTSSVLHYLDFNWLFFGLLILLVPVILIVYVSMNRGARIFKKFPLFDVDLTGYLLYTVICIMTGYVLVFGQQLNWFGNIKIRVLSMIIFLALALFVLREVKLKRPLVDLRLLQTRNVVLGLLILFVFYIFKSTSGFTYGYLEHVLGTDPLNIIPIWASSIAVTVLSMFVTSRFVLAGFSMIKTVITGFIILGLFYIYMLLFISDTGETNDFILPVCLFSIATGVIFVPAVIFTFSAAPPKIAFNTSIIGMFARFMGFCIAIAINNYLQLYSTAAINEKIRESVTETNPQLERALIGIEQTLVNNGGGINSGHISSAYLKNYIHTEVLSRSIRDYYDFMLVLLVTFIAILIAVPGINKVVLRLRKGSVPY</sequence>